<evidence type="ECO:0000313" key="3">
    <source>
        <dbReference type="Proteomes" id="UP000199028"/>
    </source>
</evidence>
<accession>A0A1H9JE70</accession>
<dbReference type="InterPro" id="IPR006827">
    <property type="entry name" value="Lant_deHydtase_N"/>
</dbReference>
<dbReference type="Proteomes" id="UP000199028">
    <property type="component" value="Unassembled WGS sequence"/>
</dbReference>
<dbReference type="EMBL" id="FOFT01000003">
    <property type="protein sequence ID" value="SEQ85073.1"/>
    <property type="molecule type" value="Genomic_DNA"/>
</dbReference>
<dbReference type="AlphaFoldDB" id="A0A1H9JE70"/>
<keyword evidence="3" id="KW-1185">Reference proteome</keyword>
<evidence type="ECO:0000259" key="1">
    <source>
        <dbReference type="Pfam" id="PF04738"/>
    </source>
</evidence>
<feature type="domain" description="Lantibiotic dehydratase N-terminal" evidence="1">
    <location>
        <begin position="164"/>
        <end position="442"/>
    </location>
</feature>
<dbReference type="Pfam" id="PF04738">
    <property type="entry name" value="Lant_dehydr_N"/>
    <property type="match status" value="1"/>
</dbReference>
<protein>
    <submittedName>
        <fullName evidence="2">Lantibiotic dehydratase, C terminus</fullName>
    </submittedName>
</protein>
<organism evidence="2 3">
    <name type="scientific">Lentzea flaviverrucosa</name>
    <dbReference type="NCBI Taxonomy" id="200379"/>
    <lineage>
        <taxon>Bacteria</taxon>
        <taxon>Bacillati</taxon>
        <taxon>Actinomycetota</taxon>
        <taxon>Actinomycetes</taxon>
        <taxon>Pseudonocardiales</taxon>
        <taxon>Pseudonocardiaceae</taxon>
        <taxon>Lentzea</taxon>
    </lineage>
</organism>
<evidence type="ECO:0000313" key="2">
    <source>
        <dbReference type="EMBL" id="SEQ85073.1"/>
    </source>
</evidence>
<gene>
    <name evidence="2" type="ORF">SAMN05216195_103208</name>
</gene>
<sequence>MLVRQFVVQQLYPASRTERMSDRVQGETAPYALVRLAALPHPDGAAAAAPFRRAVEALAAVEASLVSLAGPVSDLLHDSAGTHPDAYHRAVVLPLRRDVHNGRSPRPSLRAEADSLVSRFPRLGEWLAATDRRAALTEEVERLLPDALAAEREVLATLCGNESLRKAAVFSGRDLWQGLARAGAGDKRSRKAEPAVLRYALRATAKTSPLSWYASVGWATWSPDAPTPDWGTPVAVTRVNQVLLSRLTAALLADREHLFDHPHRLAPDVHLDGGQVKFRRDVPARGPLRAYVGIQEDVELASSAPLQFLVGLTGANPKGISPAELASALATRLPDGESHRAQHYVALLLDIKLLVPVLPMDPQDPAACPALASWLRDTGRPELADRVVSIHRDTLAFAEIGAAQRPAALAALFAAWEELGSVAGVDLSGVTPLSEDVVLPQSNRLGRAHGYDGMRSLAGLTPLLMLFDRHLAIRRHSRDLFVTNFGRGGSARLAECAPLMHEAMSGAPTGGLGASRAQVADLVRDGVITDEVVTAAADLLPSWMKTRPVSYSFFAQPSPDGLVVNHVYDGFGRFPGRFLDLLPPEAYATVRATLDGVFPRGFAEYRPVQGFNPNLHPLLGRAEIGEDPHWADHTPDALEIFHDQENDELRLRRRDNGAVLDVLYLGYLMPISLPDRVAALHADLSCGAADLSPLQPVEVRGDVRVADRLRYRDVVLGRRYWDFPSAALEEAFSSVAGATALRARYGMPAQLFAGMGGVITSREDFEARVNGPKPQYADLTNALHLRCLPRLTPRYGDHVRLTEALPVPSGQVLEVVAETYRRAG</sequence>
<proteinExistence type="predicted"/>
<reference evidence="3" key="1">
    <citation type="submission" date="2016-10" db="EMBL/GenBank/DDBJ databases">
        <authorList>
            <person name="Varghese N."/>
            <person name="Submissions S."/>
        </authorList>
    </citation>
    <scope>NUCLEOTIDE SEQUENCE [LARGE SCALE GENOMIC DNA]</scope>
    <source>
        <strain evidence="3">CGMCC 4.578</strain>
    </source>
</reference>
<name>A0A1H9JE70_9PSEU</name>